<dbReference type="GO" id="GO:0007165">
    <property type="term" value="P:signal transduction"/>
    <property type="evidence" value="ECO:0007669"/>
    <property type="project" value="UniProtKB-KW"/>
</dbReference>
<evidence type="ECO:0000256" key="10">
    <source>
        <dbReference type="RuleBase" id="RU351113"/>
    </source>
</evidence>
<name>A0A0S3J465_9CUCU</name>
<keyword evidence="9 10" id="KW-0807">Transducer</keyword>
<feature type="transmembrane region" description="Helical" evidence="10">
    <location>
        <begin position="292"/>
        <end position="312"/>
    </location>
</feature>
<keyword evidence="4 10" id="KW-0812">Transmembrane</keyword>
<evidence type="ECO:0000256" key="5">
    <source>
        <dbReference type="ARBA" id="ARBA00022725"/>
    </source>
</evidence>
<evidence type="ECO:0000256" key="8">
    <source>
        <dbReference type="ARBA" id="ARBA00023170"/>
    </source>
</evidence>
<sequence>MMAFGYPKNFFHMNEATVRFLGVWLPSKKHHILIRLLHPFYFIFVYSTLIYFVIGQYMKVEMKNVTTIISSLAVLLTTHAGHVKGSLVVFGGRRIQEIKDILQDVNYQYYPVGEVNPGSTFQKEKTFYTMLSYALLVGFMMPGASGTVTTASRLMIEMKGNNTFESIDKNCNDFITYTFYVPIFIETKWECIISSSLMYSGMTMYEGIAHAAHDGLLAGLLICLKTQLLILGDIFRTLRQRVLSRLNIPEDYSVIHDEENPALEEEMYRQLCLCTEHLKILLTARDKIEKTFTYMLLMQTIASFPVFASSLYAASQTPLSSTDFYTNIDFFGCVLVQLAMFCWFGNGITEAGEAIRSALYEGDWYSCSPRFKKSMILTMTRMQRPVYLSIGRFSPLTITTLVSVCQGSFSYFTLFKSL</sequence>
<keyword evidence="5 10" id="KW-0552">Olfaction</keyword>
<dbReference type="EMBL" id="KT381568">
    <property type="protein sequence ID" value="ALR72574.1"/>
    <property type="molecule type" value="mRNA"/>
</dbReference>
<dbReference type="Pfam" id="PF02949">
    <property type="entry name" value="7tm_6"/>
    <property type="match status" value="1"/>
</dbReference>
<dbReference type="GO" id="GO:0004984">
    <property type="term" value="F:olfactory receptor activity"/>
    <property type="evidence" value="ECO:0007669"/>
    <property type="project" value="InterPro"/>
</dbReference>
<keyword evidence="7 10" id="KW-0472">Membrane</keyword>
<comment type="similarity">
    <text evidence="10">Belongs to the insect chemoreceptor superfamily. Heteromeric odorant receptor channel (TC 1.A.69) family.</text>
</comment>
<evidence type="ECO:0000256" key="1">
    <source>
        <dbReference type="ARBA" id="ARBA00004651"/>
    </source>
</evidence>
<evidence type="ECO:0000256" key="9">
    <source>
        <dbReference type="ARBA" id="ARBA00023224"/>
    </source>
</evidence>
<keyword evidence="6 10" id="KW-1133">Transmembrane helix</keyword>
<evidence type="ECO:0000256" key="2">
    <source>
        <dbReference type="ARBA" id="ARBA00022475"/>
    </source>
</evidence>
<dbReference type="PANTHER" id="PTHR21137">
    <property type="entry name" value="ODORANT RECEPTOR"/>
    <property type="match status" value="1"/>
</dbReference>
<feature type="transmembrane region" description="Helical" evidence="10">
    <location>
        <begin position="32"/>
        <end position="54"/>
    </location>
</feature>
<feature type="transmembrane region" description="Helical" evidence="10">
    <location>
        <begin position="215"/>
        <end position="235"/>
    </location>
</feature>
<reference evidence="11" key="1">
    <citation type="journal article" date="2015" name="BMC Genomics">
        <title>Candidate chemosensory genes identified in Colaphellus bowringi by antennal transcriptome analysis.</title>
        <authorList>
            <person name="Li X.M."/>
            <person name="Zhu X.Y."/>
            <person name="Wang Z.Q."/>
            <person name="Wang Y."/>
            <person name="He P."/>
            <person name="Chen G."/>
            <person name="Sun L."/>
            <person name="Deng D.G."/>
            <person name="Zhang Y.N."/>
        </authorList>
    </citation>
    <scope>NUCLEOTIDE SEQUENCE</scope>
</reference>
<keyword evidence="2" id="KW-1003">Cell membrane</keyword>
<evidence type="ECO:0000256" key="7">
    <source>
        <dbReference type="ARBA" id="ARBA00023136"/>
    </source>
</evidence>
<evidence type="ECO:0000313" key="11">
    <source>
        <dbReference type="EMBL" id="ALR72574.1"/>
    </source>
</evidence>
<evidence type="ECO:0000256" key="6">
    <source>
        <dbReference type="ARBA" id="ARBA00022989"/>
    </source>
</evidence>
<dbReference type="InterPro" id="IPR004117">
    <property type="entry name" value="7tm6_olfct_rcpt"/>
</dbReference>
<feature type="transmembrane region" description="Helical" evidence="10">
    <location>
        <begin position="324"/>
        <end position="344"/>
    </location>
</feature>
<comment type="subcellular location">
    <subcellularLocation>
        <location evidence="1 10">Cell membrane</location>
        <topology evidence="1 10">Multi-pass membrane protein</topology>
    </subcellularLocation>
</comment>
<proteinExistence type="evidence at transcript level"/>
<evidence type="ECO:0000256" key="4">
    <source>
        <dbReference type="ARBA" id="ARBA00022692"/>
    </source>
</evidence>
<protein>
    <recommendedName>
        <fullName evidence="10">Odorant receptor</fullName>
    </recommendedName>
</protein>
<feature type="transmembrane region" description="Helical" evidence="10">
    <location>
        <begin position="133"/>
        <end position="156"/>
    </location>
</feature>
<organism evidence="11">
    <name type="scientific">Colaphellus bowringi</name>
    <dbReference type="NCBI Taxonomy" id="561076"/>
    <lineage>
        <taxon>Eukaryota</taxon>
        <taxon>Metazoa</taxon>
        <taxon>Ecdysozoa</taxon>
        <taxon>Arthropoda</taxon>
        <taxon>Hexapoda</taxon>
        <taxon>Insecta</taxon>
        <taxon>Pterygota</taxon>
        <taxon>Neoptera</taxon>
        <taxon>Endopterygota</taxon>
        <taxon>Coleoptera</taxon>
        <taxon>Polyphaga</taxon>
        <taxon>Cucujiformia</taxon>
        <taxon>Chrysomeloidea</taxon>
        <taxon>Chrysomelidae</taxon>
        <taxon>Chrysomelinae</taxon>
        <taxon>Chrysomelini</taxon>
        <taxon>Colaphellus</taxon>
    </lineage>
</organism>
<dbReference type="GO" id="GO:0005549">
    <property type="term" value="F:odorant binding"/>
    <property type="evidence" value="ECO:0007669"/>
    <property type="project" value="InterPro"/>
</dbReference>
<keyword evidence="3 10" id="KW-0716">Sensory transduction</keyword>
<dbReference type="AlphaFoldDB" id="A0A0S3J465"/>
<comment type="caution">
    <text evidence="10">Lacks conserved residue(s) required for the propagation of feature annotation.</text>
</comment>
<dbReference type="GO" id="GO:0005886">
    <property type="term" value="C:plasma membrane"/>
    <property type="evidence" value="ECO:0007669"/>
    <property type="project" value="UniProtKB-SubCell"/>
</dbReference>
<keyword evidence="8 10" id="KW-0675">Receptor</keyword>
<evidence type="ECO:0000256" key="3">
    <source>
        <dbReference type="ARBA" id="ARBA00022606"/>
    </source>
</evidence>
<reference evidence="11" key="2">
    <citation type="submission" date="2015-08" db="EMBL/GenBank/DDBJ databases">
        <authorList>
            <person name="Babu N.S."/>
            <person name="Beckwith C.J."/>
            <person name="Beseler K.G."/>
            <person name="Brison A."/>
            <person name="Carone J.V."/>
            <person name="Caskin T.P."/>
            <person name="Diamond M."/>
            <person name="Durham M.E."/>
            <person name="Foxe J.M."/>
            <person name="Go M."/>
            <person name="Henderson B.A."/>
            <person name="Jones I.B."/>
            <person name="McGettigan J.A."/>
            <person name="Micheletti S.J."/>
            <person name="Nasrallah M.E."/>
            <person name="Ortiz D."/>
            <person name="Piller C.R."/>
            <person name="Privatt S.R."/>
            <person name="Schneider S.L."/>
            <person name="Sharp S."/>
            <person name="Smith T.C."/>
            <person name="Stanton J.D."/>
            <person name="Ullery H.E."/>
            <person name="Wilson R.J."/>
            <person name="Serrano M.G."/>
            <person name="Buck G."/>
            <person name="Lee V."/>
            <person name="Wang Y."/>
            <person name="Carvalho R."/>
            <person name="Voegtly L."/>
            <person name="Shi R."/>
            <person name="Duckworth R."/>
            <person name="Johnson A."/>
            <person name="Loviza R."/>
            <person name="Walstead R."/>
            <person name="Shah Z."/>
            <person name="Kiflezghi M."/>
            <person name="Wade K."/>
            <person name="Ball S.L."/>
            <person name="Bradley K.W."/>
            <person name="Asai D.J."/>
            <person name="Bowman C.A."/>
            <person name="Russell D.A."/>
            <person name="Pope W.H."/>
            <person name="Jacobs-Sera D."/>
            <person name="Hendrix R.W."/>
            <person name="Hatfull G.F."/>
        </authorList>
    </citation>
    <scope>NUCLEOTIDE SEQUENCE</scope>
</reference>
<accession>A0A0S3J465</accession>
<dbReference type="PANTHER" id="PTHR21137:SF35">
    <property type="entry name" value="ODORANT RECEPTOR 19A-RELATED"/>
    <property type="match status" value="1"/>
</dbReference>